<feature type="transmembrane region" description="Helical" evidence="1">
    <location>
        <begin position="218"/>
        <end position="241"/>
    </location>
</feature>
<protein>
    <recommendedName>
        <fullName evidence="4">ResB-like domain-containing protein</fullName>
    </recommendedName>
</protein>
<keyword evidence="3" id="KW-1185">Reference proteome</keyword>
<comment type="caution">
    <text evidence="2">The sequence shown here is derived from an EMBL/GenBank/DDBJ whole genome shotgun (WGS) entry which is preliminary data.</text>
</comment>
<evidence type="ECO:0000313" key="2">
    <source>
        <dbReference type="EMBL" id="MBE4909633.1"/>
    </source>
</evidence>
<gene>
    <name evidence="2" type="ORF">IMZ08_16390</name>
</gene>
<keyword evidence="1" id="KW-0472">Membrane</keyword>
<dbReference type="RefSeq" id="WP_193538467.1">
    <property type="nucleotide sequence ID" value="NZ_JADCLJ010000022.1"/>
</dbReference>
<evidence type="ECO:0008006" key="4">
    <source>
        <dbReference type="Google" id="ProtNLM"/>
    </source>
</evidence>
<keyword evidence="1" id="KW-1133">Transmembrane helix</keyword>
<keyword evidence="1" id="KW-0812">Transmembrane</keyword>
<sequence>MNKNGVRLLLGLLLLIASAKPLIDMIREVILEEKINDRYELQHSYAKDGWPSIIDTPEITIGSQHIGLVEQNTGKKAPLTPWDKNEKVPPGDIVTIQFVLNGEEISTPSEIWLSNRDRGSRYFSWIDILKVKDHQTGENSIAIVQRVSDDEVPMEQREWRIFYINEASGKWREKKIQFQNRSEDLLAVNLINFSGTNRLAMGYYSDILHAYPTYFFPFLYPVGSGLLGMILILTILTKSYLKKTNFSKKLLNPLK</sequence>
<organism evidence="2 3">
    <name type="scientific">Litchfieldia luteola</name>
    <dbReference type="NCBI Taxonomy" id="682179"/>
    <lineage>
        <taxon>Bacteria</taxon>
        <taxon>Bacillati</taxon>
        <taxon>Bacillota</taxon>
        <taxon>Bacilli</taxon>
        <taxon>Bacillales</taxon>
        <taxon>Bacillaceae</taxon>
        <taxon>Litchfieldia</taxon>
    </lineage>
</organism>
<evidence type="ECO:0000313" key="3">
    <source>
        <dbReference type="Proteomes" id="UP001516662"/>
    </source>
</evidence>
<accession>A0ABR9QMA0</accession>
<proteinExistence type="predicted"/>
<dbReference type="Proteomes" id="UP001516662">
    <property type="component" value="Unassembled WGS sequence"/>
</dbReference>
<dbReference type="EMBL" id="JADCLJ010000022">
    <property type="protein sequence ID" value="MBE4909633.1"/>
    <property type="molecule type" value="Genomic_DNA"/>
</dbReference>
<evidence type="ECO:0000256" key="1">
    <source>
        <dbReference type="SAM" id="Phobius"/>
    </source>
</evidence>
<reference evidence="2 3" key="1">
    <citation type="submission" date="2020-10" db="EMBL/GenBank/DDBJ databases">
        <title>Bacillus sp. HD4P25, an endophyte from a halophyte.</title>
        <authorList>
            <person name="Sun J.-Q."/>
        </authorList>
    </citation>
    <scope>NUCLEOTIDE SEQUENCE [LARGE SCALE GENOMIC DNA]</scope>
    <source>
        <strain evidence="2 3">YIM 93174</strain>
    </source>
</reference>
<name>A0ABR9QMA0_9BACI</name>